<feature type="transmembrane region" description="Helical" evidence="1">
    <location>
        <begin position="76"/>
        <end position="105"/>
    </location>
</feature>
<feature type="transmembrane region" description="Helical" evidence="1">
    <location>
        <begin position="12"/>
        <end position="30"/>
    </location>
</feature>
<name>A0AAU6NX76_9FLAO</name>
<evidence type="ECO:0000313" key="3">
    <source>
        <dbReference type="EMBL" id="WXA13074.1"/>
    </source>
</evidence>
<evidence type="ECO:0000256" key="1">
    <source>
        <dbReference type="SAM" id="Phobius"/>
    </source>
</evidence>
<keyword evidence="1" id="KW-1133">Transmembrane helix</keyword>
<evidence type="ECO:0000313" key="2">
    <source>
        <dbReference type="EMBL" id="WXA01766.1"/>
    </source>
</evidence>
<dbReference type="KEGG" id="mcaa:R3L15_13220"/>
<gene>
    <name evidence="3" type="ORF">R3L15_13220</name>
    <name evidence="2" type="ORF">R3L16_08370</name>
</gene>
<proteinExistence type="predicted"/>
<keyword evidence="1" id="KW-0472">Membrane</keyword>
<feature type="transmembrane region" description="Helical" evidence="1">
    <location>
        <begin position="42"/>
        <end position="64"/>
    </location>
</feature>
<dbReference type="RefSeq" id="WP_338732232.1">
    <property type="nucleotide sequence ID" value="NZ_CP136924.1"/>
</dbReference>
<feature type="transmembrane region" description="Helical" evidence="1">
    <location>
        <begin position="125"/>
        <end position="153"/>
    </location>
</feature>
<accession>A0AAU6NX76</accession>
<keyword evidence="1" id="KW-0812">Transmembrane</keyword>
<sequence length="308" mass="35222">MISSFFSKAKPIHFLVVSLMLLVAFIWAKTTLVTVELNTVSILKQMGLFGVCLFSVFVFDFVTGKNNLTKKNSYRILFFTLFLIMIPQSFLNSKILIANLFVLLAMRRIISLRSKKELKKKLFDAAFWISLATLLYFWSCLFFVLIFAALLLFKIVDVKNWVIPFLGILTVAIIAVCIQIVLGNDLNSYFKQFNYSISLDFTNLNSRQIIISTTIILSYFIWSLFYYLKNLKAKSKSYKPSYILVLIAVLIAAGILVIAPEKSGAEFIFLFAPLSIILTNYIEIASEKWFKEVLLWLLILTPLASLVL</sequence>
<protein>
    <submittedName>
        <fullName evidence="2">DUF6427 family protein</fullName>
    </submittedName>
</protein>
<evidence type="ECO:0000313" key="4">
    <source>
        <dbReference type="Proteomes" id="UP001368318"/>
    </source>
</evidence>
<dbReference type="EMBL" id="CP136924">
    <property type="protein sequence ID" value="WXA01766.1"/>
    <property type="molecule type" value="Genomic_DNA"/>
</dbReference>
<feature type="transmembrane region" description="Helical" evidence="1">
    <location>
        <begin position="209"/>
        <end position="228"/>
    </location>
</feature>
<dbReference type="EMBL" id="CP136925">
    <property type="protein sequence ID" value="WXA13074.1"/>
    <property type="molecule type" value="Genomic_DNA"/>
</dbReference>
<organism evidence="2 4">
    <name type="scientific">Mangrovimonas cancribranchiae</name>
    <dbReference type="NCBI Taxonomy" id="3080055"/>
    <lineage>
        <taxon>Bacteria</taxon>
        <taxon>Pseudomonadati</taxon>
        <taxon>Bacteroidota</taxon>
        <taxon>Flavobacteriia</taxon>
        <taxon>Flavobacteriales</taxon>
        <taxon>Flavobacteriaceae</taxon>
        <taxon>Mangrovimonas</taxon>
    </lineage>
</organism>
<dbReference type="AlphaFoldDB" id="A0AAU6NX76"/>
<dbReference type="Pfam" id="PF19992">
    <property type="entry name" value="DUF6427"/>
    <property type="match status" value="1"/>
</dbReference>
<feature type="transmembrane region" description="Helical" evidence="1">
    <location>
        <begin position="240"/>
        <end position="259"/>
    </location>
</feature>
<dbReference type="Proteomes" id="UP001368318">
    <property type="component" value="Chromosome"/>
</dbReference>
<feature type="transmembrane region" description="Helical" evidence="1">
    <location>
        <begin position="160"/>
        <end position="182"/>
    </location>
</feature>
<feature type="transmembrane region" description="Helical" evidence="1">
    <location>
        <begin position="265"/>
        <end position="282"/>
    </location>
</feature>
<reference evidence="2 4" key="1">
    <citation type="submission" date="2023-10" db="EMBL/GenBank/DDBJ databases">
        <title>Culture-based analysis of two novel bacteria associated with mangrove crab gills.</title>
        <authorList>
            <person name="Yang X."/>
            <person name="Garuglieri E."/>
            <person name="Van Goethem M.W."/>
            <person name="Fusi M."/>
            <person name="Marasco R."/>
            <person name="Daffonchio D.G."/>
        </authorList>
    </citation>
    <scope>NUCLEOTIDE SEQUENCE [LARGE SCALE GENOMIC DNA]</scope>
    <source>
        <strain evidence="3">UG2-1</strain>
        <strain evidence="2">UG2-2</strain>
        <strain evidence="4">UG2_2</strain>
    </source>
</reference>
<dbReference type="InterPro" id="IPR045625">
    <property type="entry name" value="DUF6427"/>
</dbReference>
<keyword evidence="4" id="KW-1185">Reference proteome</keyword>